<proteinExistence type="predicted"/>
<reference evidence="4" key="1">
    <citation type="submission" date="2022-04" db="EMBL/GenBank/DDBJ databases">
        <title>Consumption of N2O by Flavobacterium azooxidireducens sp. nov. isolated from Decomposing Leaf Litter of Phragmites australis (Cav.).</title>
        <authorList>
            <person name="Behrendt U."/>
            <person name="Spanner T."/>
            <person name="Augustin J."/>
            <person name="Horn M.A."/>
            <person name="Kolb S."/>
            <person name="Ulrich A."/>
        </authorList>
    </citation>
    <scope>NUCLEOTIDE SEQUENCE</scope>
    <source>
        <strain evidence="4">IGB 4-14</strain>
    </source>
</reference>
<dbReference type="Proteomes" id="UP000830583">
    <property type="component" value="Chromosome"/>
</dbReference>
<evidence type="ECO:0000313" key="4">
    <source>
        <dbReference type="EMBL" id="UPQ78622.1"/>
    </source>
</evidence>
<dbReference type="Pfam" id="PF13087">
    <property type="entry name" value="AAA_12"/>
    <property type="match status" value="1"/>
</dbReference>
<keyword evidence="5" id="KW-1185">Reference proteome</keyword>
<dbReference type="CDD" id="cd18808">
    <property type="entry name" value="SF1_C_Upf1"/>
    <property type="match status" value="1"/>
</dbReference>
<evidence type="ECO:0000259" key="2">
    <source>
        <dbReference type="Pfam" id="PF13087"/>
    </source>
</evidence>
<evidence type="ECO:0000313" key="5">
    <source>
        <dbReference type="Proteomes" id="UP000830583"/>
    </source>
</evidence>
<feature type="domain" description="Restriction endonuclease type II-like" evidence="3">
    <location>
        <begin position="1239"/>
        <end position="1328"/>
    </location>
</feature>
<protein>
    <submittedName>
        <fullName evidence="4">AAA domain-containing protein</fullName>
    </submittedName>
</protein>
<dbReference type="PANTHER" id="PTHR10887">
    <property type="entry name" value="DNA2/NAM7 HELICASE FAMILY"/>
    <property type="match status" value="1"/>
</dbReference>
<dbReference type="InterPro" id="IPR049468">
    <property type="entry name" value="Restrct_endonuc-II-like_dom"/>
</dbReference>
<dbReference type="Pfam" id="PF18741">
    <property type="entry name" value="MTES_1575"/>
    <property type="match status" value="1"/>
</dbReference>
<accession>A0ABY4KGP4</accession>
<feature type="domain" description="DNA2/NAM7 helicase helicase" evidence="1">
    <location>
        <begin position="325"/>
        <end position="523"/>
    </location>
</feature>
<dbReference type="Pfam" id="PF13086">
    <property type="entry name" value="AAA_11"/>
    <property type="match status" value="1"/>
</dbReference>
<feature type="domain" description="DNA2/NAM7 helicase-like C-terminal" evidence="2">
    <location>
        <begin position="983"/>
        <end position="1169"/>
    </location>
</feature>
<sequence>MNFTPDIFQAFQTKLKVGNRRTIHLNAIPGNSRYKFDLARLATIHKSLPEHFILDLLTLRNVNFKFSIHDKPQKAQEVATKSDSIYLNDYEDFEPKPKVKEKTTDLSKEEAERLIDLQKLASGLENLIFQNEVIQSEKGLNSLGFGFPLLIRRDMHDGQISVSPILIWSIKIKPSPEMNTWEVSRTEEDPIYLNEVLINHLQTDSGVFLEPIPAEMLEDGKIDKPELQAICQSILQQLHVDQNLDFILNNYEAILPIKNKAAYEKLLPKKGDAVIEKCGLFSLFEVQKQNIINDYGDLISNFKAEEKAAIEKVFQSITAVETDPSQQGVLESLKTNSKIVIQGPPGTGKSQTLTALLINALENKQKTIVVCEKQTALEVLQTAMQNHKLDKYCVMIKDSVSDRKNVVDAVRNVVDNTKFKEATQVYPQSVLQEQLDSIHLSKNEINAVHHKLNEQLINNQSWSEIIGQLLDSLTLKEDVNLQALPFAFDSEEWIRLTEMIEQGQPLYDKFKPYSENLFYNSTKITETDAFTSQLGLNEAFQKYQSDWQKINQIIKNYEAFYYTKRKEEFTLQLEELQKSRNEMFVLTATLGEQSDEFNLAKTNGFFYKVSSWFSSSKKTVLQHQETLRELGKKIKTISLHQNFYPIEITANLWQNLLECKNYEDKIELAKQTFSEKMENDFKQTDLLNFFERNYQNADLDQIVLKTKKLKRSLQEDNWLHQLEMGTTFPQFNESITTVLNQHEANKMHPDNPFLIAYNWHAFHQSLTNFQKQILTHLYPVKYWKDSFLFAYLNLLLKNNSNNSLNFSEEHYASMAKKLVYFSGTQKNYIESYWKNKQLKAAVHFEKENKEITVANLYNKRKSVKFNRLTLRQIVNMDTDLFTAFFPVLFTTPDVCCNLFQGKNFYFDNVVFDEASQLKLEDNLPALLKGKNIIIAGDEHQMPPSNYFSKVFDGSFEDEDDLEEETVITQKNALLNIESLLDFALEYKFDKNHLDFHYRSRHPYLIDFSNHAFYDARLKPLPALNNQKPIEFFEVNGIFHEHINEEEADKIVEILEEIQPNAAGKYPSVGIATFNITQRNYIKRKIAYKQSLEENSDFREKITQLEAAGLFIKNLENIQGDERDIIIISTTYGRKKDGKFIQSFGPINHSKGYKLLNVIVTRAKEKIYICNSIPTESYSNYKEVLKQEGSNNRRAVFYAYLAYCKAVSDENENKRKEILHDLDQFSNKQTVSENDLKNKFKEQVYKQLKNGMPEAEILINHPFGGYNLDMLIKTNSGKNIAVECLSKEEYRGELAYLEDIHKEKILKKAGFDYQRIWSQHWWQNPERETLKWKGKVVD</sequence>
<name>A0ABY4KGP4_9FLAO</name>
<dbReference type="InterPro" id="IPR047187">
    <property type="entry name" value="SF1_C_Upf1"/>
</dbReference>
<dbReference type="InterPro" id="IPR027417">
    <property type="entry name" value="P-loop_NTPase"/>
</dbReference>
<dbReference type="InterPro" id="IPR041679">
    <property type="entry name" value="DNA2/NAM7-like_C"/>
</dbReference>
<dbReference type="EMBL" id="CP096205">
    <property type="protein sequence ID" value="UPQ78622.1"/>
    <property type="molecule type" value="Genomic_DNA"/>
</dbReference>
<evidence type="ECO:0000259" key="3">
    <source>
        <dbReference type="Pfam" id="PF18741"/>
    </source>
</evidence>
<gene>
    <name evidence="4" type="ORF">M0M57_13450</name>
</gene>
<dbReference type="InterPro" id="IPR045055">
    <property type="entry name" value="DNA2/NAM7-like"/>
</dbReference>
<dbReference type="InterPro" id="IPR041677">
    <property type="entry name" value="DNA2/NAM7_AAA_11"/>
</dbReference>
<dbReference type="SUPFAM" id="SSF52540">
    <property type="entry name" value="P-loop containing nucleoside triphosphate hydrolases"/>
    <property type="match status" value="1"/>
</dbReference>
<evidence type="ECO:0000259" key="1">
    <source>
        <dbReference type="Pfam" id="PF13086"/>
    </source>
</evidence>
<dbReference type="Gene3D" id="3.40.50.300">
    <property type="entry name" value="P-loop containing nucleotide triphosphate hydrolases"/>
    <property type="match status" value="3"/>
</dbReference>
<organism evidence="4 5">
    <name type="scientific">Flavobacterium azooxidireducens</name>
    <dbReference type="NCBI Taxonomy" id="1871076"/>
    <lineage>
        <taxon>Bacteria</taxon>
        <taxon>Pseudomonadati</taxon>
        <taxon>Bacteroidota</taxon>
        <taxon>Flavobacteriia</taxon>
        <taxon>Flavobacteriales</taxon>
        <taxon>Flavobacteriaceae</taxon>
        <taxon>Flavobacterium</taxon>
    </lineage>
</organism>
<dbReference type="RefSeq" id="WP_248433551.1">
    <property type="nucleotide sequence ID" value="NZ_CP096205.1"/>
</dbReference>